<name>A0A0C9YQN5_9AGAR</name>
<sequence length="89" mass="10201">MCSTYYTCSFVERSSLFFCPIHHLVHREFLCLRPTIATLHQALLLDDVENPSNAKARSSFNKRIPATTYRSSHLEELRQLALHITPAPS</sequence>
<proteinExistence type="predicted"/>
<protein>
    <submittedName>
        <fullName evidence="1">Uncharacterized protein</fullName>
    </submittedName>
</protein>
<gene>
    <name evidence="1" type="ORF">K443DRAFT_670982</name>
</gene>
<dbReference type="AlphaFoldDB" id="A0A0C9YQN5"/>
<dbReference type="EMBL" id="KN838536">
    <property type="protein sequence ID" value="KIK10358.1"/>
    <property type="molecule type" value="Genomic_DNA"/>
</dbReference>
<evidence type="ECO:0000313" key="2">
    <source>
        <dbReference type="Proteomes" id="UP000054477"/>
    </source>
</evidence>
<reference evidence="1 2" key="1">
    <citation type="submission" date="2014-04" db="EMBL/GenBank/DDBJ databases">
        <authorList>
            <consortium name="DOE Joint Genome Institute"/>
            <person name="Kuo A."/>
            <person name="Kohler A."/>
            <person name="Nagy L.G."/>
            <person name="Floudas D."/>
            <person name="Copeland A."/>
            <person name="Barry K.W."/>
            <person name="Cichocki N."/>
            <person name="Veneault-Fourrey C."/>
            <person name="LaButti K."/>
            <person name="Lindquist E.A."/>
            <person name="Lipzen A."/>
            <person name="Lundell T."/>
            <person name="Morin E."/>
            <person name="Murat C."/>
            <person name="Sun H."/>
            <person name="Tunlid A."/>
            <person name="Henrissat B."/>
            <person name="Grigoriev I.V."/>
            <person name="Hibbett D.S."/>
            <person name="Martin F."/>
            <person name="Nordberg H.P."/>
            <person name="Cantor M.N."/>
            <person name="Hua S.X."/>
        </authorList>
    </citation>
    <scope>NUCLEOTIDE SEQUENCE [LARGE SCALE GENOMIC DNA]</scope>
    <source>
        <strain evidence="1 2">LaAM-08-1</strain>
    </source>
</reference>
<dbReference type="Proteomes" id="UP000054477">
    <property type="component" value="Unassembled WGS sequence"/>
</dbReference>
<keyword evidence="2" id="KW-1185">Reference proteome</keyword>
<evidence type="ECO:0000313" key="1">
    <source>
        <dbReference type="EMBL" id="KIK10358.1"/>
    </source>
</evidence>
<dbReference type="HOGENOM" id="CLU_2455058_0_0_1"/>
<reference evidence="2" key="2">
    <citation type="submission" date="2015-01" db="EMBL/GenBank/DDBJ databases">
        <title>Evolutionary Origins and Diversification of the Mycorrhizal Mutualists.</title>
        <authorList>
            <consortium name="DOE Joint Genome Institute"/>
            <consortium name="Mycorrhizal Genomics Consortium"/>
            <person name="Kohler A."/>
            <person name="Kuo A."/>
            <person name="Nagy L.G."/>
            <person name="Floudas D."/>
            <person name="Copeland A."/>
            <person name="Barry K.W."/>
            <person name="Cichocki N."/>
            <person name="Veneault-Fourrey C."/>
            <person name="LaButti K."/>
            <person name="Lindquist E.A."/>
            <person name="Lipzen A."/>
            <person name="Lundell T."/>
            <person name="Morin E."/>
            <person name="Murat C."/>
            <person name="Riley R."/>
            <person name="Ohm R."/>
            <person name="Sun H."/>
            <person name="Tunlid A."/>
            <person name="Henrissat B."/>
            <person name="Grigoriev I.V."/>
            <person name="Hibbett D.S."/>
            <person name="Martin F."/>
        </authorList>
    </citation>
    <scope>NUCLEOTIDE SEQUENCE [LARGE SCALE GENOMIC DNA]</scope>
    <source>
        <strain evidence="2">LaAM-08-1</strain>
    </source>
</reference>
<organism evidence="1 2">
    <name type="scientific">Laccaria amethystina LaAM-08-1</name>
    <dbReference type="NCBI Taxonomy" id="1095629"/>
    <lineage>
        <taxon>Eukaryota</taxon>
        <taxon>Fungi</taxon>
        <taxon>Dikarya</taxon>
        <taxon>Basidiomycota</taxon>
        <taxon>Agaricomycotina</taxon>
        <taxon>Agaricomycetes</taxon>
        <taxon>Agaricomycetidae</taxon>
        <taxon>Agaricales</taxon>
        <taxon>Agaricineae</taxon>
        <taxon>Hydnangiaceae</taxon>
        <taxon>Laccaria</taxon>
    </lineage>
</organism>
<accession>A0A0C9YQN5</accession>